<dbReference type="Pfam" id="PF00072">
    <property type="entry name" value="Response_reg"/>
    <property type="match status" value="1"/>
</dbReference>
<dbReference type="GO" id="GO:0000160">
    <property type="term" value="P:phosphorelay signal transduction system"/>
    <property type="evidence" value="ECO:0007669"/>
    <property type="project" value="UniProtKB-KW"/>
</dbReference>
<dbReference type="PATRIC" id="fig|413882.6.peg.2758"/>
<evidence type="ECO:0000259" key="4">
    <source>
        <dbReference type="PROSITE" id="PS50110"/>
    </source>
</evidence>
<dbReference type="InterPro" id="IPR011006">
    <property type="entry name" value="CheY-like_superfamily"/>
</dbReference>
<evidence type="ECO:0000256" key="3">
    <source>
        <dbReference type="PROSITE-ProRule" id="PRU00169"/>
    </source>
</evidence>
<reference evidence="5 6" key="1">
    <citation type="submission" date="2015-05" db="EMBL/GenBank/DDBJ databases">
        <authorList>
            <person name="Tang B."/>
            <person name="Yu Y."/>
        </authorList>
    </citation>
    <scope>NUCLEOTIDE SEQUENCE [LARGE SCALE GENOMIC DNA]</scope>
    <source>
        <strain evidence="5 6">DSM 7029</strain>
    </source>
</reference>
<dbReference type="KEGG" id="pbh:AAW51_2646"/>
<keyword evidence="5" id="KW-0808">Transferase</keyword>
<dbReference type="EMBL" id="CP011371">
    <property type="protein sequence ID" value="AKJ29337.1"/>
    <property type="molecule type" value="Genomic_DNA"/>
</dbReference>
<dbReference type="SUPFAM" id="SSF52172">
    <property type="entry name" value="CheY-like"/>
    <property type="match status" value="1"/>
</dbReference>
<accession>A0A0G3BIZ9</accession>
<evidence type="ECO:0000256" key="1">
    <source>
        <dbReference type="ARBA" id="ARBA00022553"/>
    </source>
</evidence>
<feature type="domain" description="Response regulatory" evidence="4">
    <location>
        <begin position="304"/>
        <end position="421"/>
    </location>
</feature>
<protein>
    <submittedName>
        <fullName evidence="5">Sensory box histidine kinase/response regulator</fullName>
    </submittedName>
</protein>
<keyword evidence="6" id="KW-1185">Reference proteome</keyword>
<dbReference type="SMART" id="SM00448">
    <property type="entry name" value="REC"/>
    <property type="match status" value="1"/>
</dbReference>
<name>A0A0G3BIZ9_9BURK</name>
<evidence type="ECO:0000256" key="2">
    <source>
        <dbReference type="ARBA" id="ARBA00023012"/>
    </source>
</evidence>
<dbReference type="PANTHER" id="PTHR45339:SF1">
    <property type="entry name" value="HYBRID SIGNAL TRANSDUCTION HISTIDINE KINASE J"/>
    <property type="match status" value="1"/>
</dbReference>
<dbReference type="RefSeq" id="WP_047194991.1">
    <property type="nucleotide sequence ID" value="NZ_CP011371.1"/>
</dbReference>
<dbReference type="AlphaFoldDB" id="A0A0G3BIZ9"/>
<feature type="modified residue" description="4-aspartylphosphate" evidence="3">
    <location>
        <position position="353"/>
    </location>
</feature>
<dbReference type="Proteomes" id="UP000035352">
    <property type="component" value="Chromosome"/>
</dbReference>
<dbReference type="PROSITE" id="PS50110">
    <property type="entry name" value="RESPONSE_REGULATORY"/>
    <property type="match status" value="1"/>
</dbReference>
<keyword evidence="2" id="KW-0902">Two-component regulatory system</keyword>
<dbReference type="InterPro" id="IPR001789">
    <property type="entry name" value="Sig_transdc_resp-reg_receiver"/>
</dbReference>
<dbReference type="PANTHER" id="PTHR45339">
    <property type="entry name" value="HYBRID SIGNAL TRANSDUCTION HISTIDINE KINASE J"/>
    <property type="match status" value="1"/>
</dbReference>
<proteinExistence type="predicted"/>
<evidence type="ECO:0000313" key="6">
    <source>
        <dbReference type="Proteomes" id="UP000035352"/>
    </source>
</evidence>
<dbReference type="CDD" id="cd17546">
    <property type="entry name" value="REC_hyHK_CKI1_RcsC-like"/>
    <property type="match status" value="1"/>
</dbReference>
<evidence type="ECO:0000313" key="5">
    <source>
        <dbReference type="EMBL" id="AKJ29337.1"/>
    </source>
</evidence>
<gene>
    <name evidence="5" type="ORF">AAW51_2646</name>
</gene>
<dbReference type="InterPro" id="IPR036890">
    <property type="entry name" value="HATPase_C_sf"/>
</dbReference>
<dbReference type="STRING" id="413882.AAW51_2646"/>
<organism evidence="5 6">
    <name type="scientific">Caldimonas brevitalea</name>
    <dbReference type="NCBI Taxonomy" id="413882"/>
    <lineage>
        <taxon>Bacteria</taxon>
        <taxon>Pseudomonadati</taxon>
        <taxon>Pseudomonadota</taxon>
        <taxon>Betaproteobacteria</taxon>
        <taxon>Burkholderiales</taxon>
        <taxon>Sphaerotilaceae</taxon>
        <taxon>Caldimonas</taxon>
    </lineage>
</organism>
<dbReference type="GO" id="GO:0016301">
    <property type="term" value="F:kinase activity"/>
    <property type="evidence" value="ECO:0007669"/>
    <property type="project" value="UniProtKB-KW"/>
</dbReference>
<sequence length="422" mass="45739">MQPPPDEFDLSQLLTRSARLALPAAQANGLQFLFDYEGDLPWVRGDEAVLTELVHDLLAEGVSMTSTGHLFFTTEVTVVDARSCRMVLRAASTAVLRDAPQISAACNASQGVRGRLDESVGRAHVQGLDVELSLQTFPGDGTVIRLECTLPVTRWIPQQADARQARAWLVADPPSAFESLTRRLQRLGWYTSAFRTPADALTQIAQIQAGRGTAPALVVARGVSGLPLDEFSTLALRLPRTVQVVLALLPGIVPEAALPATVDVRVAPFSPQELLEMTELACSHTVTPTGETRPAPLGLSDRKRILVAEDNPVNQIVAKEMLQVLGFEVAIAADGFEAVESCRREAPDAVLMDIQMPRLDGLQASRALRELQRRGELPEFPIIGATASPTTSEECRANGMQGFVSKPLDMNELANELRECIR</sequence>
<dbReference type="Gene3D" id="3.40.50.2300">
    <property type="match status" value="1"/>
</dbReference>
<keyword evidence="5" id="KW-0418">Kinase</keyword>
<dbReference type="Gene3D" id="3.30.565.10">
    <property type="entry name" value="Histidine kinase-like ATPase, C-terminal domain"/>
    <property type="match status" value="1"/>
</dbReference>
<keyword evidence="1 3" id="KW-0597">Phosphoprotein</keyword>